<dbReference type="eggNOG" id="arCOG01068">
    <property type="taxonomic scope" value="Archaea"/>
</dbReference>
<dbReference type="EMBL" id="JH597770">
    <property type="protein sequence ID" value="EHP68687.1"/>
    <property type="molecule type" value="Genomic_DNA"/>
</dbReference>
<dbReference type="SUPFAM" id="SSF55424">
    <property type="entry name" value="FAD/NAD-linked reductases, dimerisation (C-terminal) domain"/>
    <property type="match status" value="1"/>
</dbReference>
<keyword evidence="7" id="KW-1015">Disulfide bond</keyword>
<evidence type="ECO:0000256" key="3">
    <source>
        <dbReference type="ARBA" id="ARBA00022630"/>
    </source>
</evidence>
<keyword evidence="3 9" id="KW-0285">Flavoprotein</keyword>
<feature type="domain" description="FAD/NAD(P)-binding" evidence="11">
    <location>
        <begin position="1"/>
        <end position="288"/>
    </location>
</feature>
<protein>
    <submittedName>
        <fullName evidence="12">Pyruvate/2-oxoglutarate dehydrogenase complex, dihydrolipoamide dehydrogenase component</fullName>
    </submittedName>
</protein>
<dbReference type="InterPro" id="IPR004099">
    <property type="entry name" value="Pyr_nucl-diS_OxRdtase_dimer"/>
</dbReference>
<evidence type="ECO:0000256" key="8">
    <source>
        <dbReference type="ARBA" id="ARBA00023284"/>
    </source>
</evidence>
<evidence type="ECO:0000256" key="1">
    <source>
        <dbReference type="ARBA" id="ARBA00001974"/>
    </source>
</evidence>
<dbReference type="SUPFAM" id="SSF51905">
    <property type="entry name" value="FAD/NAD(P)-binding domain"/>
    <property type="match status" value="1"/>
</dbReference>
<keyword evidence="8 9" id="KW-0676">Redox-active center</keyword>
<dbReference type="HOGENOM" id="CLU_016755_0_3_2"/>
<keyword evidence="6" id="KW-0520">NAD</keyword>
<comment type="similarity">
    <text evidence="2 9">Belongs to the class-I pyridine nucleotide-disulfide oxidoreductase family.</text>
</comment>
<organism evidence="12 13">
    <name type="scientific">Metallosphaera yellowstonensis MK1</name>
    <dbReference type="NCBI Taxonomy" id="671065"/>
    <lineage>
        <taxon>Archaea</taxon>
        <taxon>Thermoproteota</taxon>
        <taxon>Thermoprotei</taxon>
        <taxon>Sulfolobales</taxon>
        <taxon>Sulfolobaceae</taxon>
        <taxon>Metallosphaera</taxon>
    </lineage>
</organism>
<dbReference type="InterPro" id="IPR023753">
    <property type="entry name" value="FAD/NAD-binding_dom"/>
</dbReference>
<evidence type="ECO:0000256" key="9">
    <source>
        <dbReference type="RuleBase" id="RU003691"/>
    </source>
</evidence>
<evidence type="ECO:0000256" key="4">
    <source>
        <dbReference type="ARBA" id="ARBA00022827"/>
    </source>
</evidence>
<dbReference type="GO" id="GO:0006103">
    <property type="term" value="P:2-oxoglutarate metabolic process"/>
    <property type="evidence" value="ECO:0007669"/>
    <property type="project" value="TreeGrafter"/>
</dbReference>
<dbReference type="Gene3D" id="3.30.390.30">
    <property type="match status" value="1"/>
</dbReference>
<name>H2C961_9CREN</name>
<keyword evidence="13" id="KW-1185">Reference proteome</keyword>
<dbReference type="GO" id="GO:0004148">
    <property type="term" value="F:dihydrolipoyl dehydrogenase (NADH) activity"/>
    <property type="evidence" value="ECO:0007669"/>
    <property type="project" value="TreeGrafter"/>
</dbReference>
<dbReference type="PRINTS" id="PR00411">
    <property type="entry name" value="PNDRDTASEI"/>
</dbReference>
<reference evidence="12 13" key="1">
    <citation type="submission" date="2012-01" db="EMBL/GenBank/DDBJ databases">
        <title>Improved High-Quality Draft sequence of Metallosphaera yellowstonensis MK1.</title>
        <authorList>
            <consortium name="US DOE Joint Genome Institute"/>
            <person name="Lucas S."/>
            <person name="Han J."/>
            <person name="Cheng J.-F."/>
            <person name="Goodwin L."/>
            <person name="Pitluck S."/>
            <person name="Peters L."/>
            <person name="Teshima H."/>
            <person name="Detter J.C."/>
            <person name="Han C."/>
            <person name="Tapia R."/>
            <person name="Land M."/>
            <person name="Hauser L."/>
            <person name="Kyrpides N."/>
            <person name="Kozubal M."/>
            <person name="Macur R.E."/>
            <person name="Jay Z."/>
            <person name="Inskeep W."/>
            <person name="Woyke T."/>
        </authorList>
    </citation>
    <scope>NUCLEOTIDE SEQUENCE [LARGE SCALE GENOMIC DNA]</scope>
    <source>
        <strain evidence="12 13">MK1</strain>
    </source>
</reference>
<accession>H2C961</accession>
<dbReference type="Gene3D" id="3.50.50.60">
    <property type="entry name" value="FAD/NAD(P)-binding domain"/>
    <property type="match status" value="2"/>
</dbReference>
<dbReference type="Pfam" id="PF07992">
    <property type="entry name" value="Pyr_redox_2"/>
    <property type="match status" value="1"/>
</dbReference>
<evidence type="ECO:0000259" key="10">
    <source>
        <dbReference type="Pfam" id="PF02852"/>
    </source>
</evidence>
<evidence type="ECO:0000313" key="13">
    <source>
        <dbReference type="Proteomes" id="UP000003980"/>
    </source>
</evidence>
<sequence length="411" mass="44582">MKVTIIGSGPAGLYAALVAQRNGAKVTLVEKSERLGGTCVLYGCIPSKAMLAPLGLAYSLNRLGREVKFTFQELRSLSMSTVDRVSKAVSLTLESAGIDIVHGNAELRSGKVHVGGEQIPSDAVIVATGTRKPDIKYTVASDDLPYYETDFNKVVLIGGGVGGVEYGWLLRMAGKEVTIVEKDSLLLPGHDQDLRTSVTSYFRRMGVNLMLNSIAKLENGSVTVNGEKLDADLVVMTFGRKFETFGFDELTSEGKIEVDEFMRTKVNGIYAAGDVTGSYTAHEAIHKGFVAGINATGGRKKYEGNAIPKVIYTEPQIAYVGRTEGICRKTNMTEIVRAVAEKRTEGFVKICRDEQGRITGGVAFSERGEEIITFVSTLMRIGVKVSDAIDVVLPHPSYLEAVWETLLRLQP</sequence>
<evidence type="ECO:0000256" key="5">
    <source>
        <dbReference type="ARBA" id="ARBA00023002"/>
    </source>
</evidence>
<feature type="domain" description="Pyridine nucleotide-disulphide oxidoreductase dimerisation" evidence="10">
    <location>
        <begin position="307"/>
        <end position="404"/>
    </location>
</feature>
<evidence type="ECO:0000259" key="11">
    <source>
        <dbReference type="Pfam" id="PF07992"/>
    </source>
</evidence>
<evidence type="ECO:0000256" key="6">
    <source>
        <dbReference type="ARBA" id="ARBA00023027"/>
    </source>
</evidence>
<dbReference type="InterPro" id="IPR012999">
    <property type="entry name" value="Pyr_OxRdtase_I_AS"/>
</dbReference>
<evidence type="ECO:0000256" key="7">
    <source>
        <dbReference type="ARBA" id="ARBA00023157"/>
    </source>
</evidence>
<dbReference type="RefSeq" id="WP_009075378.1">
    <property type="nucleotide sequence ID" value="NZ_JH597770.1"/>
</dbReference>
<dbReference type="InterPro" id="IPR050151">
    <property type="entry name" value="Class-I_Pyr_Nuc-Dis_Oxidored"/>
</dbReference>
<proteinExistence type="inferred from homology"/>
<comment type="cofactor">
    <cofactor evidence="1">
        <name>FAD</name>
        <dbReference type="ChEBI" id="CHEBI:57692"/>
    </cofactor>
</comment>
<keyword evidence="4 9" id="KW-0274">FAD</keyword>
<dbReference type="Proteomes" id="UP000003980">
    <property type="component" value="Unassembled WGS sequence"/>
</dbReference>
<dbReference type="AlphaFoldDB" id="H2C961"/>
<dbReference type="STRING" id="671065.MetMK1DRAFT_00031320"/>
<dbReference type="Pfam" id="PF02852">
    <property type="entry name" value="Pyr_redox_dim"/>
    <property type="match status" value="1"/>
</dbReference>
<dbReference type="PANTHER" id="PTHR22912:SF151">
    <property type="entry name" value="DIHYDROLIPOYL DEHYDROGENASE, MITOCHONDRIAL"/>
    <property type="match status" value="1"/>
</dbReference>
<evidence type="ECO:0000313" key="12">
    <source>
        <dbReference type="EMBL" id="EHP68687.1"/>
    </source>
</evidence>
<dbReference type="PANTHER" id="PTHR22912">
    <property type="entry name" value="DISULFIDE OXIDOREDUCTASE"/>
    <property type="match status" value="1"/>
</dbReference>
<keyword evidence="5 9" id="KW-0560">Oxidoreductase</keyword>
<dbReference type="OrthoDB" id="27922at2157"/>
<dbReference type="InterPro" id="IPR036188">
    <property type="entry name" value="FAD/NAD-bd_sf"/>
</dbReference>
<keyword evidence="12" id="KW-0670">Pyruvate</keyword>
<evidence type="ECO:0000256" key="2">
    <source>
        <dbReference type="ARBA" id="ARBA00007532"/>
    </source>
</evidence>
<gene>
    <name evidence="12" type="ORF">MetMK1DRAFT_00031320</name>
</gene>
<dbReference type="PROSITE" id="PS00076">
    <property type="entry name" value="PYRIDINE_REDOX_1"/>
    <property type="match status" value="1"/>
</dbReference>
<dbReference type="PRINTS" id="PR00368">
    <property type="entry name" value="FADPNR"/>
</dbReference>
<dbReference type="InterPro" id="IPR016156">
    <property type="entry name" value="FAD/NAD-linked_Rdtase_dimer_sf"/>
</dbReference>
<dbReference type="GO" id="GO:0050660">
    <property type="term" value="F:flavin adenine dinucleotide binding"/>
    <property type="evidence" value="ECO:0007669"/>
    <property type="project" value="TreeGrafter"/>
</dbReference>